<gene>
    <name evidence="1" type="ordered locus">HDEF_1285</name>
</gene>
<sequence>MIIYNNNYNKLKFNFFNKFIKNKIYLSQHKN</sequence>
<dbReference type="Proteomes" id="UP000002334">
    <property type="component" value="Chromosome"/>
</dbReference>
<protein>
    <submittedName>
        <fullName evidence="1">Uncharacterized protein</fullName>
    </submittedName>
</protein>
<dbReference type="KEGG" id="hde:HDEF_1285"/>
<dbReference type="HOGENOM" id="CLU_3396869_0_0_6"/>
<organism evidence="1 2">
    <name type="scientific">Hamiltonella defensa subsp. Acyrthosiphon pisum (strain 5AT)</name>
    <dbReference type="NCBI Taxonomy" id="572265"/>
    <lineage>
        <taxon>Bacteria</taxon>
        <taxon>Pseudomonadati</taxon>
        <taxon>Pseudomonadota</taxon>
        <taxon>Gammaproteobacteria</taxon>
        <taxon>Enterobacterales</taxon>
        <taxon>Enterobacteriaceae</taxon>
        <taxon>aphid secondary symbionts</taxon>
        <taxon>Candidatus Williamhamiltonella</taxon>
    </lineage>
</organism>
<dbReference type="STRING" id="572265.HDEF_1285"/>
<evidence type="ECO:0000313" key="1">
    <source>
        <dbReference type="EMBL" id="ACQ67937.1"/>
    </source>
</evidence>
<accession>C4K5U4</accession>
<evidence type="ECO:0000313" key="2">
    <source>
        <dbReference type="Proteomes" id="UP000002334"/>
    </source>
</evidence>
<name>C4K5U4_HAMD5</name>
<dbReference type="AlphaFoldDB" id="C4K5U4"/>
<dbReference type="EMBL" id="CP001277">
    <property type="protein sequence ID" value="ACQ67937.1"/>
    <property type="molecule type" value="Genomic_DNA"/>
</dbReference>
<proteinExistence type="predicted"/>
<reference evidence="1 2" key="1">
    <citation type="journal article" date="2009" name="Proc. Natl. Acad. Sci. U.S.A.">
        <title>Hamiltonella defensa, genome evolution of protective bacterial endosymbiont from pathogenic ancestors.</title>
        <authorList>
            <person name="Degnan P.H."/>
            <person name="Yu Y."/>
            <person name="Sisneros N."/>
            <person name="Wing R.A."/>
            <person name="Moran N.A."/>
        </authorList>
    </citation>
    <scope>NUCLEOTIDE SEQUENCE [LARGE SCALE GENOMIC DNA]</scope>
    <source>
        <strain evidence="2">5AT</strain>
    </source>
</reference>
<keyword evidence="2" id="KW-1185">Reference proteome</keyword>